<evidence type="ECO:0000313" key="1">
    <source>
        <dbReference type="EMBL" id="PXW50942.1"/>
    </source>
</evidence>
<organism evidence="1 2">
    <name type="scientific">Chelatococcus asaccharovorans</name>
    <dbReference type="NCBI Taxonomy" id="28210"/>
    <lineage>
        <taxon>Bacteria</taxon>
        <taxon>Pseudomonadati</taxon>
        <taxon>Pseudomonadota</taxon>
        <taxon>Alphaproteobacteria</taxon>
        <taxon>Hyphomicrobiales</taxon>
        <taxon>Chelatococcaceae</taxon>
        <taxon>Chelatococcus</taxon>
    </lineage>
</organism>
<accession>A0A2V3TSC0</accession>
<dbReference type="RefSeq" id="WP_110378469.1">
    <property type="nucleotide sequence ID" value="NZ_JAHBRY010000004.1"/>
</dbReference>
<proteinExistence type="predicted"/>
<reference evidence="1 2" key="1">
    <citation type="submission" date="2018-05" db="EMBL/GenBank/DDBJ databases">
        <title>Genomic Encyclopedia of Type Strains, Phase IV (KMG-IV): sequencing the most valuable type-strain genomes for metagenomic binning, comparative biology and taxonomic classification.</title>
        <authorList>
            <person name="Goeker M."/>
        </authorList>
    </citation>
    <scope>NUCLEOTIDE SEQUENCE [LARGE SCALE GENOMIC DNA]</scope>
    <source>
        <strain evidence="1 2">DSM 6462</strain>
    </source>
</reference>
<dbReference type="OrthoDB" id="4374615at2"/>
<dbReference type="AlphaFoldDB" id="A0A2V3TSC0"/>
<keyword evidence="2" id="KW-1185">Reference proteome</keyword>
<comment type="caution">
    <text evidence="1">The sequence shown here is derived from an EMBL/GenBank/DDBJ whole genome shotgun (WGS) entry which is preliminary data.</text>
</comment>
<name>A0A2V3TSC0_9HYPH</name>
<protein>
    <submittedName>
        <fullName evidence="1">Uncharacterized protein</fullName>
    </submittedName>
</protein>
<gene>
    <name evidence="1" type="ORF">C7450_12253</name>
</gene>
<sequence>MNGEIQAHYDNDLAFRSMIDWLAGLGKKEREISVDQAIAGAGLTQTEVFRCFRILDQLGYGRLMLGRRGHHSRFIGHGDLSKVGGLARTGQEGGGSVKPEQSPTGAVTIVPGPGCLTIGRAKELLAVSFGVTEDAIEIIIRG</sequence>
<dbReference type="Proteomes" id="UP000248021">
    <property type="component" value="Unassembled WGS sequence"/>
</dbReference>
<dbReference type="EMBL" id="QJJK01000022">
    <property type="protein sequence ID" value="PXW50942.1"/>
    <property type="molecule type" value="Genomic_DNA"/>
</dbReference>
<evidence type="ECO:0000313" key="2">
    <source>
        <dbReference type="Proteomes" id="UP000248021"/>
    </source>
</evidence>